<comment type="caution">
    <text evidence="4">The sequence shown here is derived from an EMBL/GenBank/DDBJ whole genome shotgun (WGS) entry which is preliminary data.</text>
</comment>
<feature type="chain" id="PRO_5001473649" description="Extracellular matrix-binding protein ebh GA module domain-containing protein" evidence="2">
    <location>
        <begin position="25"/>
        <end position="1977"/>
    </location>
</feature>
<protein>
    <recommendedName>
        <fullName evidence="3">Extracellular matrix-binding protein ebh GA module domain-containing protein</fullName>
    </recommendedName>
</protein>
<name>A0A014M1X2_9BACT</name>
<dbReference type="InterPro" id="IPR020840">
    <property type="entry name" value="Extracell_matrix-bd_GA"/>
</dbReference>
<sequence length="1977" mass="227290">MYRKKAKTNPIFLFGVGIFSLVVASCSTSNSNSFQNYTDPNKSLQKNQVDNFFLQYPNFPEAIKNKIKDSLNISSQNFSNSEYMPKLSQFVEQYSSVLDLFGKFESNFKSKTIDKSFSVNEDKYNNLKSEIESFNQKILNSSNFETKLDEFLTKISELNAEITKTNETLSQELSTFSWFNTVLKHANLVNLKALSSQINDKITTLYKNDNKEEIENFTSNLLILENIIAQIKSIKNEYSTEKSEAFNNLITNFNSNINSDNLITNVTDSIENLKNIQTNLEKIVNKSAEKNEKLQEIKKSAISEVDNAVNLSQSVQSNFKEKVQNSITESQISQIKTFISELEHVASLLSSLKTEKIKLENDSNYLNSENKTELDSLMNSLNLLDEQNKLVLNDDISDNTKYFLSNALTLHENVKSEIARLNGNVKLSEAKKTLENQLSSGKFSTNFVSNIKTLAGSKKLVSDVKNISSNILKLSDSLDLYNVEVKNFQSLLKNSSTSATNKQELEEKNNKIKQKLDQNLRLNEFDNENLPGFVDEFANLVSSFSQAILDSKTQNEQIVQEKPPAKVAQNLSDFRQHAQDALKISLDDQGLDRHSIKKYLTSASFNLKNANLWLKQPQNNEINFKLLDLSLDSKDKNILVLKYEATSTKNPLHSTILSAQLLIPNKDVDLNKVISSLKIDSLDDYFDIYYNSFLDFEKEDFPKQDVKKFISENFSQSKQTIENFFHVVLPERPELTFTSDNKISLNLDIKFNNQVIKTVSVKSKNPVNFKEKEKLPVKIGYTQKFKSTSFYNQTYLNDSEYDDFDYTKTNDLSAYYWQFEEPSGAGGVGSYWFYKYLLKPALESLQRTGEIQSTKKFKTFENAPKAVKFSEMGSENPANPNELSKADLDKIFDKILKDQEFFNYEIPTNATISFSTFDVKNEKRRVLTSSTTQSIYLKLLIKNGEHTREEILQFAPKDFLKPILSPREKADLSLIEEILSDSTGKKLFKNTKIKDIDYTHGQISLAGKTNSQIIDSLNKLYTFAKIGKFEIFAKDVISTNVLKGEAKIFFWYRFNGLEFPLIVEGIKTSKEFKTEKAISFSNWLPATYSDIKPKNGSNFTSQDFVPIPEDTGQRDRSNGKAILKPNVISDDDKSIIDKINSRHFDYRRVTGEFYKKEQINIKYRLIDPADIVEQKAESKLNYLLQIKAKNEIAKNSDLNNFKNEEVKLQGEDKKSEKNSEKLPKIVDKQIFFNTDPEVTLDTSRILNNYFTYYYDVKTTDKPGEMTFKLGFINKHNTNIRYSSGKVIKLQNLENDYKNKLYPEVILNKIKYSDFVVKNNRSITRNVLNNSDFKDLFDIKEQTLQYNNFKISKENLQFLETKKHNNKLYFRLKYVNGSHIVEGSTWYFLTNINNQNIQANIDLDTQKPLVTLFDSEKEVTRSREIEPYYKDLYWNYDSSTKTAKWILKEKYFSQTFLNNNPKNRKIKLQLFGNALVQNTQRLNRISGGIDLITKKPTKGGYDFVFDFEKLAKGEIIAITETTKNVFFEDSRKKFNDFTFTLSAEYIKDQGIEFKLWLNNSNLGLIVDNVYNHVEKGLAFYNSPQFDTFDPKKAFILHKAGARVHIEYTNSLENEDFGSKTNQFDYKNIDYTNEEQPISFFTNSDAYNLEKYNPNQNVPYKLHEGYLQDLEFLHKSWDTKKFPLAKNLLGRTFGFSFGSATMLAKVNNDPDDGKFYIITNNHVEGGAKFDLNTLFGKDLTHSLSNSRYMAIASKYYSNSIDGGYSYWGGPNAVKNVPAWIVWTGIKQPDVKGKNPKNVDITVLIVDIKPLIKAAYESGEFQKAAWLLNWYKLPNLKLNSNGQTDLTFFGQNVKHFGMNGFPYAKQSGYIINRANSDQQNVTILNQKGYTPSYFNAGNSGTGVLGPNDEYISTINGGSPLTFLQSWNYSTATHNYFGINWQNEKPLELKSKYSLSSMIMRLNAQNPREYSLPWFFKDFEK</sequence>
<evidence type="ECO:0000256" key="1">
    <source>
        <dbReference type="SAM" id="Coils"/>
    </source>
</evidence>
<organism evidence="4 5">
    <name type="scientific">Mesomycoplasma ovipneumoniae 14811</name>
    <dbReference type="NCBI Taxonomy" id="1188239"/>
    <lineage>
        <taxon>Bacteria</taxon>
        <taxon>Bacillati</taxon>
        <taxon>Mycoplasmatota</taxon>
        <taxon>Mycoplasmoidales</taxon>
        <taxon>Metamycoplasmataceae</taxon>
        <taxon>Mesomycoplasma</taxon>
    </lineage>
</organism>
<keyword evidence="2" id="KW-0732">Signal</keyword>
<evidence type="ECO:0000259" key="3">
    <source>
        <dbReference type="SMART" id="SM00844"/>
    </source>
</evidence>
<dbReference type="Proteomes" id="UP000020977">
    <property type="component" value="Unassembled WGS sequence"/>
</dbReference>
<accession>A0A014M1X2</accession>
<feature type="signal peptide" evidence="2">
    <location>
        <begin position="1"/>
        <end position="24"/>
    </location>
</feature>
<evidence type="ECO:0000313" key="5">
    <source>
        <dbReference type="Proteomes" id="UP000020977"/>
    </source>
</evidence>
<reference evidence="4 5" key="1">
    <citation type="submission" date="2014-03" db="EMBL/GenBank/DDBJ databases">
        <title>Genome sequence of Mycoplasma ovipneumoniae strain 14811.</title>
        <authorList>
            <person name="Sirand-Pugnet P."/>
            <person name="Breton M."/>
            <person name="Dordet-Frisoni E."/>
            <person name="Baranowski E."/>
            <person name="Barre A."/>
            <person name="Couture C."/>
            <person name="Dupuy V."/>
            <person name="Gaurivaud P."/>
            <person name="Jacob D."/>
            <person name="Lemaitre C."/>
            <person name="Manso-Silvan L."/>
            <person name="Nikolski M."/>
            <person name="Nouvel L.-X."/>
            <person name="Poumarat F."/>
            <person name="Tardy F."/>
            <person name="Thebault P."/>
            <person name="Theil S."/>
            <person name="Citti C."/>
            <person name="Thiaucourt F."/>
            <person name="Blanchard A."/>
        </authorList>
    </citation>
    <scope>NUCLEOTIDE SEQUENCE [LARGE SCALE GENOMIC DNA]</scope>
    <source>
        <strain evidence="4 5">14811</strain>
    </source>
</reference>
<dbReference type="RefSeq" id="WP_044284396.1">
    <property type="nucleotide sequence ID" value="NZ_JFAD01000029.1"/>
</dbReference>
<feature type="coiled-coil region" evidence="1">
    <location>
        <begin position="141"/>
        <end position="168"/>
    </location>
</feature>
<evidence type="ECO:0000256" key="2">
    <source>
        <dbReference type="SAM" id="SignalP"/>
    </source>
</evidence>
<dbReference type="PROSITE" id="PS51257">
    <property type="entry name" value="PROKAR_LIPOPROTEIN"/>
    <property type="match status" value="1"/>
</dbReference>
<gene>
    <name evidence="4" type="ORF">MOVI_5850</name>
</gene>
<keyword evidence="1" id="KW-0175">Coiled coil</keyword>
<evidence type="ECO:0000313" key="4">
    <source>
        <dbReference type="EMBL" id="EXU60963.1"/>
    </source>
</evidence>
<feature type="coiled-coil region" evidence="1">
    <location>
        <begin position="273"/>
        <end position="300"/>
    </location>
</feature>
<dbReference type="eggNOG" id="ENOG5030MDZ">
    <property type="taxonomic scope" value="Bacteria"/>
</dbReference>
<feature type="domain" description="Extracellular matrix-binding protein ebh GA module" evidence="3">
    <location>
        <begin position="283"/>
        <end position="340"/>
    </location>
</feature>
<dbReference type="SMART" id="SM00844">
    <property type="entry name" value="GA"/>
    <property type="match status" value="1"/>
</dbReference>
<dbReference type="NCBIfam" id="NF045847">
    <property type="entry name" value="MGA1079_SerProt"/>
    <property type="match status" value="1"/>
</dbReference>
<dbReference type="EMBL" id="JFAD01000029">
    <property type="protein sequence ID" value="EXU60963.1"/>
    <property type="molecule type" value="Genomic_DNA"/>
</dbReference>
<proteinExistence type="predicted"/>